<name>A0A5M9PUG6_LACLH</name>
<keyword evidence="1" id="KW-0812">Transmembrane</keyword>
<gene>
    <name evidence="2" type="ORF">F4V48_12395</name>
</gene>
<evidence type="ECO:0000256" key="1">
    <source>
        <dbReference type="SAM" id="Phobius"/>
    </source>
</evidence>
<accession>A0A5M9PUG6</accession>
<reference evidence="2 3" key="1">
    <citation type="submission" date="2019-09" db="EMBL/GenBank/DDBJ databases">
        <title>Draft genome sequence of various Type strains from the CCUG.</title>
        <authorList>
            <person name="Pineiro-Iglesias B."/>
            <person name="Tunovic T."/>
            <person name="Unosson C."/>
            <person name="Inganas E."/>
            <person name="Ohlen M."/>
            <person name="Cardew S."/>
            <person name="Jensie-Markopoulos S."/>
            <person name="Salva-Serra F."/>
            <person name="Jaen-Luchoro D."/>
            <person name="Karlsson R."/>
            <person name="Svensson-Stadler L."/>
            <person name="Chun J."/>
            <person name="Moore E."/>
        </authorList>
    </citation>
    <scope>NUCLEOTIDE SEQUENCE [LARGE SCALE GENOMIC DNA]</scope>
    <source>
        <strain evidence="2 3">CCUG 32210T</strain>
    </source>
</reference>
<proteinExistence type="predicted"/>
<keyword evidence="1" id="KW-0472">Membrane</keyword>
<organism evidence="2 3">
    <name type="scientific">Lactococcus lactis subsp. hordniae</name>
    <dbReference type="NCBI Taxonomy" id="203404"/>
    <lineage>
        <taxon>Bacteria</taxon>
        <taxon>Bacillati</taxon>
        <taxon>Bacillota</taxon>
        <taxon>Bacilli</taxon>
        <taxon>Lactobacillales</taxon>
        <taxon>Streptococcaceae</taxon>
        <taxon>Lactococcus</taxon>
    </lineage>
</organism>
<evidence type="ECO:0000313" key="2">
    <source>
        <dbReference type="EMBL" id="KAA8698862.1"/>
    </source>
</evidence>
<keyword evidence="1" id="KW-1133">Transmembrane helix</keyword>
<dbReference type="EMBL" id="VXKC01000053">
    <property type="protein sequence ID" value="KAA8698862.1"/>
    <property type="molecule type" value="Genomic_DNA"/>
</dbReference>
<feature type="transmembrane region" description="Helical" evidence="1">
    <location>
        <begin position="6"/>
        <end position="28"/>
    </location>
</feature>
<protein>
    <submittedName>
        <fullName evidence="2">Uncharacterized protein</fullName>
    </submittedName>
</protein>
<evidence type="ECO:0000313" key="3">
    <source>
        <dbReference type="Proteomes" id="UP000325203"/>
    </source>
</evidence>
<dbReference type="Proteomes" id="UP000325203">
    <property type="component" value="Unassembled WGS sequence"/>
</dbReference>
<comment type="caution">
    <text evidence="2">The sequence shown here is derived from an EMBL/GenBank/DDBJ whole genome shotgun (WGS) entry which is preliminary data.</text>
</comment>
<dbReference type="AlphaFoldDB" id="A0A5M9PUG6"/>
<feature type="transmembrane region" description="Helical" evidence="1">
    <location>
        <begin position="35"/>
        <end position="54"/>
    </location>
</feature>
<dbReference type="RefSeq" id="WP_058209376.1">
    <property type="nucleotide sequence ID" value="NZ_JBHSBR010000038.1"/>
</dbReference>
<sequence>MSDWLKVPLLFIGLLMNILEFVTFDLALKNKLKPAVILTIIVVLLFIVGMWIMLSHGLILTRDDIIPKK</sequence>